<feature type="region of interest" description="Disordered" evidence="1">
    <location>
        <begin position="1"/>
        <end position="33"/>
    </location>
</feature>
<dbReference type="Proteomes" id="UP000011083">
    <property type="component" value="Unassembled WGS sequence"/>
</dbReference>
<keyword evidence="3" id="KW-1185">Reference proteome</keyword>
<organism evidence="2 3">
    <name type="scientific">Acanthamoeba castellanii (strain ATCC 30010 / Neff)</name>
    <dbReference type="NCBI Taxonomy" id="1257118"/>
    <lineage>
        <taxon>Eukaryota</taxon>
        <taxon>Amoebozoa</taxon>
        <taxon>Discosea</taxon>
        <taxon>Longamoebia</taxon>
        <taxon>Centramoebida</taxon>
        <taxon>Acanthamoebidae</taxon>
        <taxon>Acanthamoeba</taxon>
    </lineage>
</organism>
<name>L8HD63_ACACF</name>
<evidence type="ECO:0000313" key="3">
    <source>
        <dbReference type="Proteomes" id="UP000011083"/>
    </source>
</evidence>
<dbReference type="RefSeq" id="XP_004367779.1">
    <property type="nucleotide sequence ID" value="XM_004367722.1"/>
</dbReference>
<sequence>MEMNPSTSVTGKRPREEEVATNGKGSENGNAEAKVSKIEENTTPHQQLSVAVRISLTHFDLVALLTNQCN</sequence>
<feature type="compositionally biased region" description="Polar residues" evidence="1">
    <location>
        <begin position="1"/>
        <end position="10"/>
    </location>
</feature>
<gene>
    <name evidence="2" type="ORF">ACA1_081990</name>
</gene>
<evidence type="ECO:0000256" key="1">
    <source>
        <dbReference type="SAM" id="MobiDB-lite"/>
    </source>
</evidence>
<protein>
    <submittedName>
        <fullName evidence="2">Uncharacterized protein</fullName>
    </submittedName>
</protein>
<reference evidence="2 3" key="1">
    <citation type="journal article" date="2013" name="Genome Biol.">
        <title>Genome of Acanthamoeba castellanii highlights extensive lateral gene transfer and early evolution of tyrosine kinase signaling.</title>
        <authorList>
            <person name="Clarke M."/>
            <person name="Lohan A.J."/>
            <person name="Liu B."/>
            <person name="Lagkouvardos I."/>
            <person name="Roy S."/>
            <person name="Zafar N."/>
            <person name="Bertelli C."/>
            <person name="Schilde C."/>
            <person name="Kianianmomeni A."/>
            <person name="Burglin T.R."/>
            <person name="Frech C."/>
            <person name="Turcotte B."/>
            <person name="Kopec K.O."/>
            <person name="Synnott J.M."/>
            <person name="Choo C."/>
            <person name="Paponov I."/>
            <person name="Finkler A."/>
            <person name="Soon Heng Tan C."/>
            <person name="Hutchins A.P."/>
            <person name="Weinmeier T."/>
            <person name="Rattei T."/>
            <person name="Chu J.S."/>
            <person name="Gimenez G."/>
            <person name="Irimia M."/>
            <person name="Rigden D.J."/>
            <person name="Fitzpatrick D.A."/>
            <person name="Lorenzo-Morales J."/>
            <person name="Bateman A."/>
            <person name="Chiu C.H."/>
            <person name="Tang P."/>
            <person name="Hegemann P."/>
            <person name="Fromm H."/>
            <person name="Raoult D."/>
            <person name="Greub G."/>
            <person name="Miranda-Saavedra D."/>
            <person name="Chen N."/>
            <person name="Nash P."/>
            <person name="Ginger M.L."/>
            <person name="Horn M."/>
            <person name="Schaap P."/>
            <person name="Caler L."/>
            <person name="Loftus B."/>
        </authorList>
    </citation>
    <scope>NUCLEOTIDE SEQUENCE [LARGE SCALE GENOMIC DNA]</scope>
    <source>
        <strain evidence="2 3">Neff</strain>
    </source>
</reference>
<accession>L8HD63</accession>
<dbReference type="EMBL" id="KB007874">
    <property type="protein sequence ID" value="ELR22698.1"/>
    <property type="molecule type" value="Genomic_DNA"/>
</dbReference>
<dbReference type="AlphaFoldDB" id="L8HD63"/>
<dbReference type="KEGG" id="acan:ACA1_081990"/>
<proteinExistence type="predicted"/>
<evidence type="ECO:0000313" key="2">
    <source>
        <dbReference type="EMBL" id="ELR22698.1"/>
    </source>
</evidence>
<dbReference type="VEuPathDB" id="AmoebaDB:ACA1_081990"/>
<dbReference type="GeneID" id="14923656"/>